<keyword evidence="4" id="KW-1185">Reference proteome</keyword>
<accession>A0AAN6RJA4</accession>
<feature type="transmembrane region" description="Helical" evidence="2">
    <location>
        <begin position="54"/>
        <end position="76"/>
    </location>
</feature>
<dbReference type="Proteomes" id="UP001280581">
    <property type="component" value="Unassembled WGS sequence"/>
</dbReference>
<name>A0AAN6RJA4_9PLEO</name>
<protein>
    <submittedName>
        <fullName evidence="3">Uncharacterized protein</fullName>
    </submittedName>
</protein>
<dbReference type="AlphaFoldDB" id="A0AAN6RJA4"/>
<evidence type="ECO:0000256" key="2">
    <source>
        <dbReference type="SAM" id="Phobius"/>
    </source>
</evidence>
<keyword evidence="2" id="KW-0812">Transmembrane</keyword>
<feature type="coiled-coil region" evidence="1">
    <location>
        <begin position="349"/>
        <end position="383"/>
    </location>
</feature>
<proteinExistence type="predicted"/>
<dbReference type="EMBL" id="WVTA01000003">
    <property type="protein sequence ID" value="KAK3214493.1"/>
    <property type="molecule type" value="Genomic_DNA"/>
</dbReference>
<evidence type="ECO:0000256" key="1">
    <source>
        <dbReference type="SAM" id="Coils"/>
    </source>
</evidence>
<sequence length="571" mass="65291">MPDTAVQLRFKDLYVSETTMGLDYVGLFGDIALSSLRDSPEEALNLEVSSSFGSIPICGTIVIVFVLMIIAVVWGFSIIKRRIAKSSAEKEAMDIRLENLITSLKGANDHLANMSTQFEATDILLDTLTTGLEGTEDKIEKLEDQNMMLSSGLAAVDKAHKTEIDQMKEGYERQIAQTEQHQKSKIAKLKDHIILLSSERAAVDSDYENKIAELNKIHGDRIAELERGIAELEKDHGRQIADLEKENAKLKQDHRHEIAELSVQQNSTDNRVAYALDQQTITVNECRIHSREHDAKLQEHVRECDRKLDIVSHKQEKQSKDNKKDFKRFTTHHQEALDVKLCKFNYAIADISKQQKKDLDETKSQIQENSDKLTKQIDNYLAQVSRRGQQDFEQFTKRITETLDQMALTRIMTERELSLLMNNQIETYTRKFNNMEQIQRSHSERFEGIDSQVRDLGESVSADKKQITEQLHHIEDKSDGLAREVQISKFNADEGLKTMSECLNSMNSELKSLTDTTGHLVDCVGMDSPFPSMMQMFRALSKEVQDLFDETEMIKEKNKGVYEFFDCLKLA</sequence>
<comment type="caution">
    <text evidence="3">The sequence shown here is derived from an EMBL/GenBank/DDBJ whole genome shotgun (WGS) entry which is preliminary data.</text>
</comment>
<keyword evidence="2" id="KW-1133">Transmembrane helix</keyword>
<feature type="coiled-coil region" evidence="1">
    <location>
        <begin position="215"/>
        <end position="260"/>
    </location>
</feature>
<reference evidence="3 4" key="1">
    <citation type="submission" date="2021-02" db="EMBL/GenBank/DDBJ databases">
        <title>Genome assembly of Pseudopithomyces chartarum.</title>
        <authorList>
            <person name="Jauregui R."/>
            <person name="Singh J."/>
            <person name="Voisey C."/>
        </authorList>
    </citation>
    <scope>NUCLEOTIDE SEQUENCE [LARGE SCALE GENOMIC DNA]</scope>
    <source>
        <strain evidence="3 4">AGR01</strain>
    </source>
</reference>
<evidence type="ECO:0000313" key="4">
    <source>
        <dbReference type="Proteomes" id="UP001280581"/>
    </source>
</evidence>
<gene>
    <name evidence="3" type="ORF">GRF29_19g303123</name>
</gene>
<organism evidence="3 4">
    <name type="scientific">Pseudopithomyces chartarum</name>
    <dbReference type="NCBI Taxonomy" id="1892770"/>
    <lineage>
        <taxon>Eukaryota</taxon>
        <taxon>Fungi</taxon>
        <taxon>Dikarya</taxon>
        <taxon>Ascomycota</taxon>
        <taxon>Pezizomycotina</taxon>
        <taxon>Dothideomycetes</taxon>
        <taxon>Pleosporomycetidae</taxon>
        <taxon>Pleosporales</taxon>
        <taxon>Massarineae</taxon>
        <taxon>Didymosphaeriaceae</taxon>
        <taxon>Pseudopithomyces</taxon>
    </lineage>
</organism>
<evidence type="ECO:0000313" key="3">
    <source>
        <dbReference type="EMBL" id="KAK3214493.1"/>
    </source>
</evidence>
<feature type="coiled-coil region" evidence="1">
    <location>
        <begin position="125"/>
        <end position="152"/>
    </location>
</feature>
<keyword evidence="1" id="KW-0175">Coiled coil</keyword>
<keyword evidence="2" id="KW-0472">Membrane</keyword>